<evidence type="ECO:0000313" key="3">
    <source>
        <dbReference type="Proteomes" id="UP000004664"/>
    </source>
</evidence>
<dbReference type="EMBL" id="JH109153">
    <property type="protein sequence ID" value="EGW21097.1"/>
    <property type="molecule type" value="Genomic_DNA"/>
</dbReference>
<dbReference type="HOGENOM" id="CLU_023173_1_0_6"/>
<keyword evidence="1" id="KW-1133">Transmembrane helix</keyword>
<dbReference type="STRING" id="697282.Mettu_4253"/>
<reference evidence="2 3" key="1">
    <citation type="submission" date="2011-06" db="EMBL/GenBank/DDBJ databases">
        <title>Genomic sequence of Methylobacter tundripaludum SV96.</title>
        <authorList>
            <consortium name="US DOE Joint Genome Institute"/>
            <person name="Lucas S."/>
            <person name="Han J."/>
            <person name="Lapidus A."/>
            <person name="Cheng J.-F."/>
            <person name="Goodwin L."/>
            <person name="Pitluck S."/>
            <person name="Held B."/>
            <person name="Detter J.C."/>
            <person name="Han C."/>
            <person name="Tapia R."/>
            <person name="Land M."/>
            <person name="Hauser L."/>
            <person name="Kyrpides N."/>
            <person name="Ivanova N."/>
            <person name="Ovchinnikova G."/>
            <person name="Pagani I."/>
            <person name="Klotz M.G."/>
            <person name="Dispirito A.A."/>
            <person name="Murrell J.C."/>
            <person name="Dunfield P."/>
            <person name="Kalyuzhnaya M.G."/>
            <person name="Svenning M."/>
            <person name="Trotsenko Y.A."/>
            <person name="Stein L.Y."/>
            <person name="Woyke T."/>
        </authorList>
    </citation>
    <scope>NUCLEOTIDE SEQUENCE [LARGE SCALE GENOMIC DNA]</scope>
    <source>
        <strain evidence="3">ATCC BAA-1195 / DSM 17260 / SV96</strain>
    </source>
</reference>
<dbReference type="eggNOG" id="COG3210">
    <property type="taxonomic scope" value="Bacteria"/>
</dbReference>
<sequence length="642" mass="70840">MVNPPLKPDGRTLAYFGQLKPAEKKLLDACRSGEIAHISERERRPEGPSEQNIVRASFLRFLALGGDEYAPVHEKGVQLYEAWVDGKLDIEGAISPNSLRLTYCHLNTTPNLRDSVVHGCLLFQVCHIEGLEADRMVCSGTIFLNNVISTSEVSFAGAQIGGDLVCDGGKFDGKEGNALICDRARIKGCVFLRNEFSSTGEVAMIGAQIGGDLVCENGQFVVKDGNALSCDGAVIKGCVVLKNGFTATGTVRLQGAKIGGDLECSDSTLDGNNGFALLAENMTVAGVFFFLNLRVKGTVFLVSAKVGSLVDDLKSWPEGKLDLDGFVYGRLSGTAPTDTETRLKWLKKQPTLHLGQIGDGKDFKPQPWWQLQKVLRDMGHLEYARQVAIAFEDQLRTAKLIGQTPEDWCKPIARIYRFFSRGFHWLFGWLIGYGYRPLGLFFKMVVVWLFCGAVYWGAAVYGNNGNGVFAPSNPLVFQNTKYAACVPDSCAAKEEKIKLVYATLQKLIKPNNLLMFQNTECVACMSDSEVAKAELAKSACAVLPPIQGAGNWYLCSKLPEEYTGFSPFAYSLDLILPLVDLQQEHDWAPMISTPTKTSAFWTWSSNYEYCIRFLIWFEILFGWMSSLLLVAVVSGLTKRREE</sequence>
<accession>G3IY00</accession>
<feature type="transmembrane region" description="Helical" evidence="1">
    <location>
        <begin position="613"/>
        <end position="636"/>
    </location>
</feature>
<protein>
    <submittedName>
        <fullName evidence="2">Putative membrane-associated oxidoreductase</fullName>
    </submittedName>
</protein>
<organism evidence="2 3">
    <name type="scientific">Methylobacter tundripaludum (strain ATCC BAA-1195 / DSM 17260 / SV96)</name>
    <dbReference type="NCBI Taxonomy" id="697282"/>
    <lineage>
        <taxon>Bacteria</taxon>
        <taxon>Pseudomonadati</taxon>
        <taxon>Pseudomonadota</taxon>
        <taxon>Gammaproteobacteria</taxon>
        <taxon>Methylococcales</taxon>
        <taxon>Methylococcaceae</taxon>
        <taxon>Methylobacter</taxon>
    </lineage>
</organism>
<dbReference type="Proteomes" id="UP000004664">
    <property type="component" value="Unassembled WGS sequence"/>
</dbReference>
<gene>
    <name evidence="2" type="ORF">Mettu_4253</name>
</gene>
<proteinExistence type="predicted"/>
<evidence type="ECO:0000256" key="1">
    <source>
        <dbReference type="SAM" id="Phobius"/>
    </source>
</evidence>
<dbReference type="RefSeq" id="WP_006893581.1">
    <property type="nucleotide sequence ID" value="NZ_JH109153.1"/>
</dbReference>
<keyword evidence="1" id="KW-0812">Transmembrane</keyword>
<evidence type="ECO:0000313" key="2">
    <source>
        <dbReference type="EMBL" id="EGW21097.1"/>
    </source>
</evidence>
<dbReference type="OrthoDB" id="6865449at2"/>
<keyword evidence="1" id="KW-0472">Membrane</keyword>
<keyword evidence="3" id="KW-1185">Reference proteome</keyword>
<name>G3IY00_METTV</name>
<dbReference type="AlphaFoldDB" id="G3IY00"/>